<dbReference type="InterPro" id="IPR011991">
    <property type="entry name" value="ArsR-like_HTH"/>
</dbReference>
<proteinExistence type="predicted"/>
<dbReference type="InterPro" id="IPR036390">
    <property type="entry name" value="WH_DNA-bd_sf"/>
</dbReference>
<protein>
    <submittedName>
        <fullName evidence="2">Winged helix-turn-helix transcriptional regulator</fullName>
    </submittedName>
</protein>
<comment type="caution">
    <text evidence="2">The sequence shown here is derived from an EMBL/GenBank/DDBJ whole genome shotgun (WGS) entry which is preliminary data.</text>
</comment>
<dbReference type="CDD" id="cd00090">
    <property type="entry name" value="HTH_ARSR"/>
    <property type="match status" value="1"/>
</dbReference>
<organism evidence="2 3">
    <name type="scientific">Sulfuracidifex metallicus DSM 6482 = JCM 9184</name>
    <dbReference type="NCBI Taxonomy" id="523847"/>
    <lineage>
        <taxon>Archaea</taxon>
        <taxon>Thermoproteota</taxon>
        <taxon>Thermoprotei</taxon>
        <taxon>Sulfolobales</taxon>
        <taxon>Sulfolobaceae</taxon>
        <taxon>Sulfuracidifex</taxon>
    </lineage>
</organism>
<dbReference type="Gene3D" id="1.10.10.10">
    <property type="entry name" value="Winged helix-like DNA-binding domain superfamily/Winged helix DNA-binding domain"/>
    <property type="match status" value="1"/>
</dbReference>
<feature type="domain" description="DUF7343" evidence="1">
    <location>
        <begin position="4"/>
        <end position="52"/>
    </location>
</feature>
<dbReference type="InterPro" id="IPR014466">
    <property type="entry name" value="Txn_rg_UCP012876"/>
</dbReference>
<evidence type="ECO:0000259" key="1">
    <source>
        <dbReference type="Pfam" id="PF24034"/>
    </source>
</evidence>
<dbReference type="PIRSF" id="PIRSF012876">
    <property type="entry name" value="Txn_rg_UCP012876"/>
    <property type="match status" value="1"/>
</dbReference>
<keyword evidence="3" id="KW-1185">Reference proteome</keyword>
<evidence type="ECO:0000313" key="2">
    <source>
        <dbReference type="EMBL" id="MUN28055.1"/>
    </source>
</evidence>
<reference evidence="2 3" key="1">
    <citation type="submission" date="2019-10" db="EMBL/GenBank/DDBJ databases">
        <title>Sequencing and Assembly of Multiple Reported Metal-Biooxidizing Members of the Extremely Thermoacidophilic Archaeal Family Sulfolobaceae.</title>
        <authorList>
            <person name="Counts J.A."/>
            <person name="Kelly R.M."/>
        </authorList>
    </citation>
    <scope>NUCLEOTIDE SEQUENCE [LARGE SCALE GENOMIC DNA]</scope>
    <source>
        <strain evidence="2 3">DSM 6482</strain>
    </source>
</reference>
<dbReference type="InterPro" id="IPR055767">
    <property type="entry name" value="DUF7343"/>
</dbReference>
<dbReference type="SUPFAM" id="SSF53850">
    <property type="entry name" value="Periplasmic binding protein-like II"/>
    <property type="match status" value="1"/>
</dbReference>
<dbReference type="AlphaFoldDB" id="A0A6A9QLE9"/>
<gene>
    <name evidence="2" type="ORF">GC250_00905</name>
</gene>
<name>A0A6A9QLE9_SULME</name>
<evidence type="ECO:0000313" key="3">
    <source>
        <dbReference type="Proteomes" id="UP000470772"/>
    </source>
</evidence>
<dbReference type="SUPFAM" id="SSF46785">
    <property type="entry name" value="Winged helix' DNA-binding domain"/>
    <property type="match status" value="1"/>
</dbReference>
<dbReference type="Pfam" id="PF24034">
    <property type="entry name" value="DUF7343"/>
    <property type="match status" value="1"/>
</dbReference>
<sequence>MSSKHLILSLLKENGGSLPQSELRELTKLSKSRLSEILSELEKEGLITRQRIMGKNLNVSLNNSLRIGIIEAAEYPFIIPFYKMVKNAGFNTELRVYSDGVSLTRDLVLGKLDVGMSPVVTQLFFKNIFNNIEIIAGGAKGGGGIVGEQCGKVGSTFMSSMEAWALDYCEEADIVHVKGPKDLMRKLERKEVNSIAIWEPYLTSLRNIGFKVEYFDHEHCCTLAVRKGINEEKIKMIYEESFSSFLSSKERWLRDYAYFLNFDYSILSQAVVNYEFESYLDNKDMEKMRKVSISFKDS</sequence>
<dbReference type="InterPro" id="IPR036388">
    <property type="entry name" value="WH-like_DNA-bd_sf"/>
</dbReference>
<accession>A0A6A9QLE9</accession>
<dbReference type="Proteomes" id="UP000470772">
    <property type="component" value="Unassembled WGS sequence"/>
</dbReference>
<dbReference type="RefSeq" id="WP_156016088.1">
    <property type="nucleotide sequence ID" value="NZ_WGGD01000005.1"/>
</dbReference>
<dbReference type="EMBL" id="WGGD01000005">
    <property type="protein sequence ID" value="MUN28055.1"/>
    <property type="molecule type" value="Genomic_DNA"/>
</dbReference>